<keyword evidence="1" id="KW-0472">Membrane</keyword>
<protein>
    <submittedName>
        <fullName evidence="2">Uncharacterized protein</fullName>
    </submittedName>
</protein>
<accession>A0ABR6B8H0</accession>
<comment type="caution">
    <text evidence="2">The sequence shown here is derived from an EMBL/GenBank/DDBJ whole genome shotgun (WGS) entry which is preliminary data.</text>
</comment>
<evidence type="ECO:0000313" key="3">
    <source>
        <dbReference type="Proteomes" id="UP000517916"/>
    </source>
</evidence>
<dbReference type="EMBL" id="JACJID010000001">
    <property type="protein sequence ID" value="MBA8923162.1"/>
    <property type="molecule type" value="Genomic_DNA"/>
</dbReference>
<organism evidence="2 3">
    <name type="scientific">Kutzneria viridogrisea</name>
    <dbReference type="NCBI Taxonomy" id="47990"/>
    <lineage>
        <taxon>Bacteria</taxon>
        <taxon>Bacillati</taxon>
        <taxon>Actinomycetota</taxon>
        <taxon>Actinomycetes</taxon>
        <taxon>Pseudonocardiales</taxon>
        <taxon>Pseudonocardiaceae</taxon>
        <taxon>Kutzneria</taxon>
    </lineage>
</organism>
<feature type="transmembrane region" description="Helical" evidence="1">
    <location>
        <begin position="112"/>
        <end position="129"/>
    </location>
</feature>
<keyword evidence="3" id="KW-1185">Reference proteome</keyword>
<feature type="transmembrane region" description="Helical" evidence="1">
    <location>
        <begin position="242"/>
        <end position="268"/>
    </location>
</feature>
<keyword evidence="1" id="KW-1133">Transmembrane helix</keyword>
<keyword evidence="1" id="KW-0812">Transmembrane</keyword>
<reference evidence="2 3" key="1">
    <citation type="submission" date="2020-08" db="EMBL/GenBank/DDBJ databases">
        <title>Genomic Encyclopedia of Archaeal and Bacterial Type Strains, Phase II (KMG-II): from individual species to whole genera.</title>
        <authorList>
            <person name="Goeker M."/>
        </authorList>
    </citation>
    <scope>NUCLEOTIDE SEQUENCE [LARGE SCALE GENOMIC DNA]</scope>
    <source>
        <strain evidence="2 3">DSM 43850</strain>
    </source>
</reference>
<proteinExistence type="predicted"/>
<feature type="transmembrane region" description="Helical" evidence="1">
    <location>
        <begin position="44"/>
        <end position="64"/>
    </location>
</feature>
<feature type="transmembrane region" description="Helical" evidence="1">
    <location>
        <begin position="198"/>
        <end position="221"/>
    </location>
</feature>
<feature type="transmembrane region" description="Helical" evidence="1">
    <location>
        <begin position="141"/>
        <end position="161"/>
    </location>
</feature>
<name>A0ABR6B8H0_9PSEU</name>
<dbReference type="Proteomes" id="UP000517916">
    <property type="component" value="Unassembled WGS sequence"/>
</dbReference>
<gene>
    <name evidence="2" type="ORF">BC739_000359</name>
</gene>
<evidence type="ECO:0000313" key="2">
    <source>
        <dbReference type="EMBL" id="MBA8923162.1"/>
    </source>
</evidence>
<sequence length="279" mass="30528">MALTDWLRNLFTAPRELVAHQLGQAGADPRQVFRKFRMRRSYRIRYMVLGGLIILAGLATPWVITQFTPPGGSVTLNGTIYDAGSTFSNGFDFGDSAKGQGDSLTLSGIANIEWAAGVVLATGLFLLIVNPQEPSPRTRLVNFLVSLLPRLFNFFTIYAFVRYAWWSFAEDGVQQDTVRHFLFLNGGSQAALDATRWIAVYPLPGFFITLFGLVLAAIGLYSGTSRLTEEQIAARNQAGLAVVRGLLSFVGRVIATAILIALLLAVLVNTVDFQHIQIG</sequence>
<dbReference type="RefSeq" id="WP_148309707.1">
    <property type="nucleotide sequence ID" value="NZ_BAAABQ010000046.1"/>
</dbReference>
<evidence type="ECO:0000256" key="1">
    <source>
        <dbReference type="SAM" id="Phobius"/>
    </source>
</evidence>